<comment type="caution">
    <text evidence="2">The sequence shown here is derived from an EMBL/GenBank/DDBJ whole genome shotgun (WGS) entry which is preliminary data.</text>
</comment>
<evidence type="ECO:0000313" key="3">
    <source>
        <dbReference type="Proteomes" id="UP000179102"/>
    </source>
</evidence>
<keyword evidence="1" id="KW-0812">Transmembrane</keyword>
<proteinExistence type="predicted"/>
<feature type="transmembrane region" description="Helical" evidence="1">
    <location>
        <begin position="7"/>
        <end position="29"/>
    </location>
</feature>
<gene>
    <name evidence="2" type="ORF">A2870_02365</name>
</gene>
<keyword evidence="1" id="KW-0472">Membrane</keyword>
<accession>A0A1F5G4M0</accession>
<feature type="transmembrane region" description="Helical" evidence="1">
    <location>
        <begin position="35"/>
        <end position="52"/>
    </location>
</feature>
<dbReference type="AlphaFoldDB" id="A0A1F5G4M0"/>
<organism evidence="2 3">
    <name type="scientific">Candidatus Curtissbacteria bacterium RIFCSPHIGHO2_01_FULL_41_11</name>
    <dbReference type="NCBI Taxonomy" id="1797711"/>
    <lineage>
        <taxon>Bacteria</taxon>
        <taxon>Candidatus Curtissiibacteriota</taxon>
    </lineage>
</organism>
<name>A0A1F5G4M0_9BACT</name>
<reference evidence="2 3" key="1">
    <citation type="journal article" date="2016" name="Nat. Commun.">
        <title>Thousands of microbial genomes shed light on interconnected biogeochemical processes in an aquifer system.</title>
        <authorList>
            <person name="Anantharaman K."/>
            <person name="Brown C.T."/>
            <person name="Hug L.A."/>
            <person name="Sharon I."/>
            <person name="Castelle C.J."/>
            <person name="Probst A.J."/>
            <person name="Thomas B.C."/>
            <person name="Singh A."/>
            <person name="Wilkins M.J."/>
            <person name="Karaoz U."/>
            <person name="Brodie E.L."/>
            <person name="Williams K.H."/>
            <person name="Hubbard S.S."/>
            <person name="Banfield J.F."/>
        </authorList>
    </citation>
    <scope>NUCLEOTIDE SEQUENCE [LARGE SCALE GENOMIC DNA]</scope>
</reference>
<evidence type="ECO:0000256" key="1">
    <source>
        <dbReference type="SAM" id="Phobius"/>
    </source>
</evidence>
<sequence length="84" mass="9467">MKRQFDLVAHLLLIAAVAVGMLAILRGRFAGGDQFLVIIAIVFFYLAWGLVYHYAKRDLTKKLYFEYLLIAAITSVAGILVFML</sequence>
<dbReference type="Proteomes" id="UP000179102">
    <property type="component" value="Unassembled WGS sequence"/>
</dbReference>
<keyword evidence="1" id="KW-1133">Transmembrane helix</keyword>
<feature type="transmembrane region" description="Helical" evidence="1">
    <location>
        <begin position="64"/>
        <end position="83"/>
    </location>
</feature>
<dbReference type="EMBL" id="MFAZ01000031">
    <property type="protein sequence ID" value="OGD86797.1"/>
    <property type="molecule type" value="Genomic_DNA"/>
</dbReference>
<evidence type="ECO:0000313" key="2">
    <source>
        <dbReference type="EMBL" id="OGD86797.1"/>
    </source>
</evidence>
<protein>
    <submittedName>
        <fullName evidence="2">Uncharacterized protein</fullName>
    </submittedName>
</protein>